<feature type="domain" description="CUB" evidence="7">
    <location>
        <begin position="485"/>
        <end position="602"/>
    </location>
</feature>
<dbReference type="SMART" id="SM00059">
    <property type="entry name" value="FN2"/>
    <property type="match status" value="1"/>
</dbReference>
<dbReference type="InterPro" id="IPR038113">
    <property type="entry name" value="MITD1_C_sf"/>
</dbReference>
<feature type="disulfide bond" evidence="3">
    <location>
        <begin position="1428"/>
        <end position="1445"/>
    </location>
</feature>
<dbReference type="PANTHER" id="PTHR21222">
    <property type="entry name" value="MIT DOMAIN-CONTAINING PROTEIN 1"/>
    <property type="match status" value="1"/>
</dbReference>
<dbReference type="InterPro" id="IPR035914">
    <property type="entry name" value="Sperma_CUB_dom_sf"/>
</dbReference>
<dbReference type="PROSITE" id="PS51092">
    <property type="entry name" value="FN2_2"/>
    <property type="match status" value="1"/>
</dbReference>
<dbReference type="Gene3D" id="2.60.120.740">
    <property type="match status" value="2"/>
</dbReference>
<feature type="domain" description="CUB" evidence="7">
    <location>
        <begin position="227"/>
        <end position="339"/>
    </location>
</feature>
<feature type="disulfide bond" evidence="3">
    <location>
        <begin position="1097"/>
        <end position="1114"/>
    </location>
</feature>
<dbReference type="Pfam" id="PF16565">
    <property type="entry name" value="MIT_C"/>
    <property type="match status" value="1"/>
</dbReference>
<dbReference type="SUPFAM" id="SSF49854">
    <property type="entry name" value="Spermadhesin, CUB domain"/>
    <property type="match status" value="6"/>
</dbReference>
<dbReference type="Proteomes" id="UP000663828">
    <property type="component" value="Unassembled WGS sequence"/>
</dbReference>
<evidence type="ECO:0000256" key="1">
    <source>
        <dbReference type="ARBA" id="ARBA00022737"/>
    </source>
</evidence>
<dbReference type="CDD" id="cd22823">
    <property type="entry name" value="Gal_Rha_Lectin"/>
    <property type="match status" value="3"/>
</dbReference>
<dbReference type="InterPro" id="IPR036943">
    <property type="entry name" value="FN_type2_sf"/>
</dbReference>
<evidence type="ECO:0000259" key="7">
    <source>
        <dbReference type="PROSITE" id="PS01180"/>
    </source>
</evidence>
<evidence type="ECO:0000256" key="3">
    <source>
        <dbReference type="PROSITE-ProRule" id="PRU00059"/>
    </source>
</evidence>
<dbReference type="Pfam" id="PF00431">
    <property type="entry name" value="CUB"/>
    <property type="match status" value="2"/>
</dbReference>
<evidence type="ECO:0000313" key="9">
    <source>
        <dbReference type="EMBL" id="CAF1240419.1"/>
    </source>
</evidence>
<reference evidence="9" key="1">
    <citation type="submission" date="2021-02" db="EMBL/GenBank/DDBJ databases">
        <authorList>
            <person name="Nowell W R."/>
        </authorList>
    </citation>
    <scope>NUCLEOTIDE SEQUENCE</scope>
</reference>
<keyword evidence="10" id="KW-1185">Reference proteome</keyword>
<dbReference type="Pfam" id="PF04212">
    <property type="entry name" value="MIT"/>
    <property type="match status" value="1"/>
</dbReference>
<keyword evidence="2 3" id="KW-1015">Disulfide bond</keyword>
<dbReference type="SMART" id="SM00745">
    <property type="entry name" value="MIT"/>
    <property type="match status" value="1"/>
</dbReference>
<feature type="domain" description="CUB" evidence="7">
    <location>
        <begin position="1038"/>
        <end position="1153"/>
    </location>
</feature>
<dbReference type="CDD" id="cd00041">
    <property type="entry name" value="CUB"/>
    <property type="match status" value="1"/>
</dbReference>
<dbReference type="InterPro" id="IPR000562">
    <property type="entry name" value="FN_type2_dom"/>
</dbReference>
<feature type="region of interest" description="Disordered" evidence="5">
    <location>
        <begin position="2354"/>
        <end position="2374"/>
    </location>
</feature>
<keyword evidence="1" id="KW-0677">Repeat</keyword>
<name>A0A814ZCA0_ADIRI</name>
<feature type="domain" description="CUB" evidence="7">
    <location>
        <begin position="2139"/>
        <end position="2268"/>
    </location>
</feature>
<accession>A0A814ZCA0</accession>
<dbReference type="Gene3D" id="3.30.870.30">
    <property type="entry name" value="MITD, C-terminal phospholipase D-like domain"/>
    <property type="match status" value="1"/>
</dbReference>
<dbReference type="Gene3D" id="2.60.120.290">
    <property type="entry name" value="Spermadhesin, CUB domain"/>
    <property type="match status" value="7"/>
</dbReference>
<evidence type="ECO:0000256" key="4">
    <source>
        <dbReference type="PROSITE-ProRule" id="PRU00479"/>
    </source>
</evidence>
<feature type="transmembrane region" description="Helical" evidence="6">
    <location>
        <begin position="2309"/>
        <end position="2334"/>
    </location>
</feature>
<dbReference type="EMBL" id="CAJNOR010002051">
    <property type="protein sequence ID" value="CAF1240419.1"/>
    <property type="molecule type" value="Genomic_DNA"/>
</dbReference>
<dbReference type="CDD" id="cd12087">
    <property type="entry name" value="TM_EGFR-like"/>
    <property type="match status" value="1"/>
</dbReference>
<gene>
    <name evidence="9" type="ORF">XAT740_LOCUS25709</name>
</gene>
<evidence type="ECO:0000256" key="6">
    <source>
        <dbReference type="SAM" id="Phobius"/>
    </source>
</evidence>
<dbReference type="InterPro" id="IPR043159">
    <property type="entry name" value="Lectin_gal-bd_sf"/>
</dbReference>
<proteinExistence type="predicted"/>
<comment type="caution">
    <text evidence="4">Lacks conserved residue(s) required for the propagation of feature annotation.</text>
</comment>
<dbReference type="SUPFAM" id="SSF116846">
    <property type="entry name" value="MIT domain"/>
    <property type="match status" value="1"/>
</dbReference>
<dbReference type="Gene3D" id="1.20.58.80">
    <property type="entry name" value="Phosphotransferase system, lactose/cellobiose-type IIA subunit"/>
    <property type="match status" value="1"/>
</dbReference>
<feature type="domain" description="CUB" evidence="7">
    <location>
        <begin position="1628"/>
        <end position="1752"/>
    </location>
</feature>
<feature type="disulfide bond" evidence="3">
    <location>
        <begin position="284"/>
        <end position="301"/>
    </location>
</feature>
<dbReference type="SUPFAM" id="SSF57440">
    <property type="entry name" value="Kringle-like"/>
    <property type="match status" value="1"/>
</dbReference>
<feature type="domain" description="CUB" evidence="7">
    <location>
        <begin position="754"/>
        <end position="895"/>
    </location>
</feature>
<evidence type="ECO:0000256" key="5">
    <source>
        <dbReference type="SAM" id="MobiDB-lite"/>
    </source>
</evidence>
<feature type="domain" description="Fibronectin type-II" evidence="8">
    <location>
        <begin position="1201"/>
        <end position="1256"/>
    </location>
</feature>
<keyword evidence="6" id="KW-0472">Membrane</keyword>
<dbReference type="InterPro" id="IPR032341">
    <property type="entry name" value="MITD1_C"/>
</dbReference>
<evidence type="ECO:0000313" key="10">
    <source>
        <dbReference type="Proteomes" id="UP000663828"/>
    </source>
</evidence>
<evidence type="ECO:0000256" key="2">
    <source>
        <dbReference type="ARBA" id="ARBA00023157"/>
    </source>
</evidence>
<dbReference type="Pfam" id="PF00040">
    <property type="entry name" value="fn2"/>
    <property type="match status" value="1"/>
</dbReference>
<dbReference type="InterPro" id="IPR052817">
    <property type="entry name" value="MIT_domain_contain_protein1"/>
</dbReference>
<dbReference type="InterPro" id="IPR036181">
    <property type="entry name" value="MIT_dom_sf"/>
</dbReference>
<dbReference type="InterPro" id="IPR007330">
    <property type="entry name" value="MIT_dom"/>
</dbReference>
<dbReference type="InterPro" id="IPR000859">
    <property type="entry name" value="CUB_dom"/>
</dbReference>
<feature type="domain" description="CUB" evidence="7">
    <location>
        <begin position="1367"/>
        <end position="1483"/>
    </location>
</feature>
<dbReference type="PANTHER" id="PTHR21222:SF1">
    <property type="entry name" value="MIT DOMAIN-CONTAINING PROTEIN 1"/>
    <property type="match status" value="1"/>
</dbReference>
<evidence type="ECO:0008006" key="11">
    <source>
        <dbReference type="Google" id="ProtNLM"/>
    </source>
</evidence>
<dbReference type="PROSITE" id="PS01180">
    <property type="entry name" value="CUB"/>
    <property type="match status" value="7"/>
</dbReference>
<dbReference type="Gene3D" id="2.10.10.10">
    <property type="entry name" value="Fibronectin, type II, collagen-binding"/>
    <property type="match status" value="1"/>
</dbReference>
<evidence type="ECO:0000259" key="8">
    <source>
        <dbReference type="PROSITE" id="PS51092"/>
    </source>
</evidence>
<comment type="caution">
    <text evidence="9">The sequence shown here is derived from an EMBL/GenBank/DDBJ whole genome shotgun (WGS) entry which is preliminary data.</text>
</comment>
<dbReference type="InterPro" id="IPR013806">
    <property type="entry name" value="Kringle-like"/>
</dbReference>
<organism evidence="9 10">
    <name type="scientific">Adineta ricciae</name>
    <name type="common">Rotifer</name>
    <dbReference type="NCBI Taxonomy" id="249248"/>
    <lineage>
        <taxon>Eukaryota</taxon>
        <taxon>Metazoa</taxon>
        <taxon>Spiralia</taxon>
        <taxon>Gnathifera</taxon>
        <taxon>Rotifera</taxon>
        <taxon>Eurotatoria</taxon>
        <taxon>Bdelloidea</taxon>
        <taxon>Adinetida</taxon>
        <taxon>Adinetidae</taxon>
        <taxon>Adineta</taxon>
    </lineage>
</organism>
<keyword evidence="6" id="KW-1133">Transmembrane helix</keyword>
<keyword evidence="6" id="KW-0812">Transmembrane</keyword>
<dbReference type="SMART" id="SM00042">
    <property type="entry name" value="CUB"/>
    <property type="match status" value="5"/>
</dbReference>
<feature type="disulfide bond" evidence="3">
    <location>
        <begin position="839"/>
        <end position="856"/>
    </location>
</feature>
<sequence>MSDTAAIELLKRAVQLDSEQKYPDALTCYSEGVRMLLTAVKDIPSSEERKRNAYRQKITECIDRAEKLKDLVEQQKDSLSFRFKLTLFVIHDKVLLKKIMFEVISIALYILSNVVILNGQYVQTMLMQETCVPVTVTLRCSNNYVAVVRSALHGVAQVAGSCSYQPGDCIVDSMSSVACLTDSIQCSIYATRKKLPQCNDQYSSYFRVVYDCVPISMDDSLKEYHVCQNGTEITTDHGILRSPGYPSQFQLTPVECVRTIHIPQNKSLRLWLTDLAIDSTSTNCANDYVYVVDNVQTYKQCGTKRYAYPYLCSSAVVIQYFVQHDFDSYRGMRMYFEIIDRPAHDSCPAVTVTPVPSITTPISTFEPGTTTNTPVYVLLGIASPIRSFQICPSEFYTIKCPNDYRIAVTTNLFGVTPSDQCEPHDANRHCVVTTGPTFLCRQTCVYMYPGNEILSSCNNKTAAYQYVEYQCVPAKTALVSSNVPCSDSESKYSIQIDRNGRFQSYNYPQLTHMTCTYRLKAKPGHIMHIYALDISLNNYNPNCRSNTVTFVEDDDTQVVSFCEERSSSLIYSSCSNELDLRYVVTDDLQPFSYGIELYIESQARPFDWTCGGASSTSTQSTTTRTTPARPNATSITSLSLMTALDPVEYDICFNETLVGICPYGFTFLIVNAYYGVKKQISNKCGFVQDDCLQEATSTVTQCHTDSPNCYLSYLNKRRLAHCSDNYADYLHITYQCVPSFPTSPTSSLIIYGICNTTDRITDTNGILISPNFPNYQQTNKECKREIVGIHDRALKIWINEMAIASDNQRDTGHSDAPDLTLHKTSNLGLDYYSTIRDACIDNYLIIDTAHIVYVYCGIRKLVLEPLCTTSVIIQYKTSALSNLSYKGFKLYFEWIEKPMDIFCQGTPSTYNPSLSTTTSVSESLPTWAQNLDVSYPLNKHVCLGTMETLQCPRGNDYALAIRNSNYGVTGTGLCEFPSFSHCRQEASLGLTCQHTCSVEYLIPKPLSQCNNQNGDYLKIEYECIPTRLPNHESPLDICASIPTETVAIDKGMMVSPQYPALSSGHSCSKRIETLPSKLWMVYLVDLFLESEDDFGGCMDTSLTIYDGKDKIVLCGLQQPGLVLFSCSNIVQFDFISSHQALGYRGFKVYFKTIDIPIGWSCVPSGFSTTTKRTTTSSLFPLTTLIPPSFQIVAYGGLTTPGVRQYCHFPFIYQDVQHTSCVSSIPPFPTPEQTVYDPWCSVTGNLDTDEKWGFCDIGVTDSTFYDLCRGQLRSLKCPSGYVIDIITADYAAKTDEATDANACFYDENDCFQSGSSIIENACAGRTSCTAYHYSKTLAACQNRPSAYLHLGYTCVPNTVENITTYDICNNQIKPTGDIRRGYLTSPNFPNSKTNINCTYDLHILKPHRDIYLYIIDMDLNMPNLVEQNCNKDRLIVNADGSVTEWCGRSPTNLLLRTCHASLSLQLIRSTDAKGRGIKLYFEFRQRAPTEICEEVITPSPRPTLSPPLPTVPSRPNYFPDPSPRMIKTLCYPDVSALLGANNVQCPSDYIIVIHRAFYGKGNQCAYTPGDCTSEAGNVHRLCSGNQACSVSFLSIFNLAECDEAIANYLSIQYQCLPTATIVPTIADACSNPNDQLTPISGLLQSTSYPNYTQTQCANTTLSAPEGSNLVIYIYLIDLDIDVPDTQTGQCNNDYLLMSYQCNNDWYNIRLCGTHYTEVLFDTCSPTDAILISYNLTSSKPQSRRGFSFLYHLLPASIRTTPLITSKASTSITTTEMIIGPGPVSTAISQSTACVQQNMQLKCNPNYGLVLHKIDLAVSRTGSCNYSTDDCFEERTYLHGTCGGQSSCFIFVPLLSLTKCNNSKSNYFYAEYQCIPLKPKLMVDICLSTTELQSVKGGAIIQTKGYTSENRRCHVQLQSEKSLANPSHKAFAVYVLMLDLPFRAFREQGTQCYDNDPYIEIIDTQIGTTRLCGNMHTRQLFDTCSDTIEIRYNNFNIGLADRYKGFQLYVESIEKKECSQFVTTTPVKQREPFVIHQETVCETASQISFSCTVNHGLVFLQSYEYVTSDPQACNISQQTCHYLSEQPQALCSGQQICSYVHTIPIGPHLNTCQGIKGDLLQFSYQCIPMRPTEVYPKATFCDDQIITFSRGFIDTPKYPNTYGNGQQQCSLRIVPANASESEQLSIFLYIINLSIRDSSTTNSTSSAIECYDSITYRDGQTSETLCGLIDQPVLKHQTNQNYLELTLNITESHSNISSQWYGARLFFFVANHSRPFETTTFVSTAFTSTQTVTTKPIVDMTTKPTLKGPKYGPMIAGIVTGLVVLLIVAALAFVYYRRRSFKPPIETPLVEYRKKPNLTDENTTDESSEKRCSSIPTSSLRAKTYHEQIQIKDGSIGNSYEKIFSRFLNDSVTQITVQDPYIRAYHQISNFVRFCEAAIKSSANVKQIELITSAETNDQAKRTQIEQLNEFKEHLMKRHSIDLTINYVTGLHDREIRLNDGWIIKIGRGLDFYKPPECKLSIGYYDLDLRPCHQTTIDIFHIERLQASS</sequence>
<protein>
    <recommendedName>
        <fullName evidence="11">MIT domain-containing protein</fullName>
    </recommendedName>
</protein>